<feature type="region of interest" description="Disordered" evidence="1">
    <location>
        <begin position="1"/>
        <end position="22"/>
    </location>
</feature>
<dbReference type="EMBL" id="KV454442">
    <property type="protein sequence ID" value="ODQ77244.1"/>
    <property type="molecule type" value="Genomic_DNA"/>
</dbReference>
<dbReference type="RefSeq" id="XP_018982572.1">
    <property type="nucleotide sequence ID" value="XM_019126730.1"/>
</dbReference>
<dbReference type="AlphaFoldDB" id="A0A1E3QII0"/>
<proteinExistence type="predicted"/>
<evidence type="ECO:0000313" key="3">
    <source>
        <dbReference type="Proteomes" id="UP000094336"/>
    </source>
</evidence>
<accession>A0A1E3QII0</accession>
<organism evidence="2 3">
    <name type="scientific">Babjeviella inositovora NRRL Y-12698</name>
    <dbReference type="NCBI Taxonomy" id="984486"/>
    <lineage>
        <taxon>Eukaryota</taxon>
        <taxon>Fungi</taxon>
        <taxon>Dikarya</taxon>
        <taxon>Ascomycota</taxon>
        <taxon>Saccharomycotina</taxon>
        <taxon>Pichiomycetes</taxon>
        <taxon>Serinales incertae sedis</taxon>
        <taxon>Babjeviella</taxon>
    </lineage>
</organism>
<dbReference type="GeneID" id="30144584"/>
<evidence type="ECO:0000256" key="1">
    <source>
        <dbReference type="SAM" id="MobiDB-lite"/>
    </source>
</evidence>
<name>A0A1E3QII0_9ASCO</name>
<gene>
    <name evidence="2" type="ORF">BABINDRAFT_103834</name>
</gene>
<protein>
    <submittedName>
        <fullName evidence="2">Uncharacterized protein</fullName>
    </submittedName>
</protein>
<evidence type="ECO:0000313" key="2">
    <source>
        <dbReference type="EMBL" id="ODQ77244.1"/>
    </source>
</evidence>
<keyword evidence="3" id="KW-1185">Reference proteome</keyword>
<sequence length="64" mass="6932">MKTVEPKIALPSMSESDPNPFDRLLGKVNPSSNGGTFAQPSLLGWLSRLRYGIEKASINLQIGC</sequence>
<reference evidence="3" key="1">
    <citation type="submission" date="2016-05" db="EMBL/GenBank/DDBJ databases">
        <title>Comparative genomics of biotechnologically important yeasts.</title>
        <authorList>
            <consortium name="DOE Joint Genome Institute"/>
            <person name="Riley R."/>
            <person name="Haridas S."/>
            <person name="Wolfe K.H."/>
            <person name="Lopes M.R."/>
            <person name="Hittinger C.T."/>
            <person name="Goker M."/>
            <person name="Salamov A."/>
            <person name="Wisecaver J."/>
            <person name="Long T.M."/>
            <person name="Aerts A.L."/>
            <person name="Barry K."/>
            <person name="Choi C."/>
            <person name="Clum A."/>
            <person name="Coughlan A.Y."/>
            <person name="Deshpande S."/>
            <person name="Douglass A.P."/>
            <person name="Hanson S.J."/>
            <person name="Klenk H.-P."/>
            <person name="Labutti K."/>
            <person name="Lapidus A."/>
            <person name="Lindquist E."/>
            <person name="Lipzen A."/>
            <person name="Meier-Kolthoff J.P."/>
            <person name="Ohm R.A."/>
            <person name="Otillar R.P."/>
            <person name="Pangilinan J."/>
            <person name="Peng Y."/>
            <person name="Rokas A."/>
            <person name="Rosa C.A."/>
            <person name="Scheuner C."/>
            <person name="Sibirny A.A."/>
            <person name="Slot J.C."/>
            <person name="Stielow J.B."/>
            <person name="Sun H."/>
            <person name="Kurtzman C.P."/>
            <person name="Blackwell M."/>
            <person name="Grigoriev I.V."/>
            <person name="Jeffries T.W."/>
        </authorList>
    </citation>
    <scope>NUCLEOTIDE SEQUENCE [LARGE SCALE GENOMIC DNA]</scope>
    <source>
        <strain evidence="3">NRRL Y-12698</strain>
    </source>
</reference>
<dbReference type="Proteomes" id="UP000094336">
    <property type="component" value="Unassembled WGS sequence"/>
</dbReference>